<dbReference type="InterPro" id="IPR020841">
    <property type="entry name" value="PKS_Beta-ketoAc_synthase_dom"/>
</dbReference>
<dbReference type="Proteomes" id="UP000800036">
    <property type="component" value="Unassembled WGS sequence"/>
</dbReference>
<protein>
    <submittedName>
        <fullName evidence="2">Thiolase-like protein</fullName>
    </submittedName>
</protein>
<feature type="domain" description="Ketosynthase family 3 (KS3)" evidence="1">
    <location>
        <begin position="1"/>
        <end position="84"/>
    </location>
</feature>
<dbReference type="InterPro" id="IPR014031">
    <property type="entry name" value="Ketoacyl_synth_C"/>
</dbReference>
<sequence>IKPNMGHAEGAAGLVSIMKAVLSLEHRTIPPSIKAWPLNPKSPFEHAKLKVANECTPWPAGRHERVSVNSFGIGGANCHAILDSADSHGLSVTRGVEQVPLDLPSLFVFSTYSNKSLERMAQNLERFLDQTPQSYADVAYTLARRRRHLPHRFFVVSARDMPGNPRP</sequence>
<dbReference type="GO" id="GO:0006633">
    <property type="term" value="P:fatty acid biosynthetic process"/>
    <property type="evidence" value="ECO:0007669"/>
    <property type="project" value="TreeGrafter"/>
</dbReference>
<dbReference type="EMBL" id="ML976676">
    <property type="protein sequence ID" value="KAF1974181.1"/>
    <property type="molecule type" value="Genomic_DNA"/>
</dbReference>
<dbReference type="GO" id="GO:0044550">
    <property type="term" value="P:secondary metabolite biosynthetic process"/>
    <property type="evidence" value="ECO:0007669"/>
    <property type="project" value="TreeGrafter"/>
</dbReference>
<feature type="non-terminal residue" evidence="2">
    <location>
        <position position="167"/>
    </location>
</feature>
<dbReference type="GO" id="GO:0004312">
    <property type="term" value="F:fatty acid synthase activity"/>
    <property type="evidence" value="ECO:0007669"/>
    <property type="project" value="TreeGrafter"/>
</dbReference>
<dbReference type="Pfam" id="PF02801">
    <property type="entry name" value="Ketoacyl-synt_C"/>
    <property type="match status" value="1"/>
</dbReference>
<evidence type="ECO:0000313" key="3">
    <source>
        <dbReference type="Proteomes" id="UP000800036"/>
    </source>
</evidence>
<proteinExistence type="predicted"/>
<keyword evidence="3" id="KW-1185">Reference proteome</keyword>
<dbReference type="AlphaFoldDB" id="A0A6A5VAL0"/>
<dbReference type="PANTHER" id="PTHR43775:SF28">
    <property type="entry name" value="SYNTHASE, PUTATIVE-RELATED"/>
    <property type="match status" value="1"/>
</dbReference>
<dbReference type="SUPFAM" id="SSF53901">
    <property type="entry name" value="Thiolase-like"/>
    <property type="match status" value="1"/>
</dbReference>
<dbReference type="Gene3D" id="3.30.70.3290">
    <property type="match status" value="1"/>
</dbReference>
<evidence type="ECO:0000259" key="1">
    <source>
        <dbReference type="PROSITE" id="PS52004"/>
    </source>
</evidence>
<dbReference type="Pfam" id="PF16197">
    <property type="entry name" value="KAsynt_C_assoc"/>
    <property type="match status" value="1"/>
</dbReference>
<dbReference type="InterPro" id="IPR016039">
    <property type="entry name" value="Thiolase-like"/>
</dbReference>
<dbReference type="Gene3D" id="3.40.47.10">
    <property type="match status" value="1"/>
</dbReference>
<accession>A0A6A5VAL0</accession>
<gene>
    <name evidence="2" type="ORF">BU23DRAFT_384132</name>
</gene>
<name>A0A6A5VAL0_9PLEO</name>
<dbReference type="PANTHER" id="PTHR43775">
    <property type="entry name" value="FATTY ACID SYNTHASE"/>
    <property type="match status" value="1"/>
</dbReference>
<reference evidence="2" key="1">
    <citation type="journal article" date="2020" name="Stud. Mycol.">
        <title>101 Dothideomycetes genomes: a test case for predicting lifestyles and emergence of pathogens.</title>
        <authorList>
            <person name="Haridas S."/>
            <person name="Albert R."/>
            <person name="Binder M."/>
            <person name="Bloem J."/>
            <person name="Labutti K."/>
            <person name="Salamov A."/>
            <person name="Andreopoulos B."/>
            <person name="Baker S."/>
            <person name="Barry K."/>
            <person name="Bills G."/>
            <person name="Bluhm B."/>
            <person name="Cannon C."/>
            <person name="Castanera R."/>
            <person name="Culley D."/>
            <person name="Daum C."/>
            <person name="Ezra D."/>
            <person name="Gonzalez J."/>
            <person name="Henrissat B."/>
            <person name="Kuo A."/>
            <person name="Liang C."/>
            <person name="Lipzen A."/>
            <person name="Lutzoni F."/>
            <person name="Magnuson J."/>
            <person name="Mondo S."/>
            <person name="Nolan M."/>
            <person name="Ohm R."/>
            <person name="Pangilinan J."/>
            <person name="Park H.-J."/>
            <person name="Ramirez L."/>
            <person name="Alfaro M."/>
            <person name="Sun H."/>
            <person name="Tritt A."/>
            <person name="Yoshinaga Y."/>
            <person name="Zwiers L.-H."/>
            <person name="Turgeon B."/>
            <person name="Goodwin S."/>
            <person name="Spatafora J."/>
            <person name="Crous P."/>
            <person name="Grigoriev I."/>
        </authorList>
    </citation>
    <scope>NUCLEOTIDE SEQUENCE</scope>
    <source>
        <strain evidence="2">CBS 107.79</strain>
    </source>
</reference>
<feature type="non-terminal residue" evidence="2">
    <location>
        <position position="1"/>
    </location>
</feature>
<dbReference type="InterPro" id="IPR050091">
    <property type="entry name" value="PKS_NRPS_Biosynth_Enz"/>
</dbReference>
<dbReference type="PROSITE" id="PS52004">
    <property type="entry name" value="KS3_2"/>
    <property type="match status" value="1"/>
</dbReference>
<evidence type="ECO:0000313" key="2">
    <source>
        <dbReference type="EMBL" id="KAF1974181.1"/>
    </source>
</evidence>
<dbReference type="OrthoDB" id="4510994at2759"/>
<dbReference type="InterPro" id="IPR032821">
    <property type="entry name" value="PKS_assoc"/>
</dbReference>
<organism evidence="2 3">
    <name type="scientific">Bimuria novae-zelandiae CBS 107.79</name>
    <dbReference type="NCBI Taxonomy" id="1447943"/>
    <lineage>
        <taxon>Eukaryota</taxon>
        <taxon>Fungi</taxon>
        <taxon>Dikarya</taxon>
        <taxon>Ascomycota</taxon>
        <taxon>Pezizomycotina</taxon>
        <taxon>Dothideomycetes</taxon>
        <taxon>Pleosporomycetidae</taxon>
        <taxon>Pleosporales</taxon>
        <taxon>Massarineae</taxon>
        <taxon>Didymosphaeriaceae</taxon>
        <taxon>Bimuria</taxon>
    </lineage>
</organism>